<dbReference type="GO" id="GO:0006313">
    <property type="term" value="P:DNA transposition"/>
    <property type="evidence" value="ECO:0007669"/>
    <property type="project" value="UniProtKB-UniRule"/>
</dbReference>
<dbReference type="GO" id="GO:0004803">
    <property type="term" value="F:transposase activity"/>
    <property type="evidence" value="ECO:0007669"/>
    <property type="project" value="UniProtKB-UniRule"/>
</dbReference>
<dbReference type="PANTHER" id="PTHR33217">
    <property type="entry name" value="TRANSPOSASE FOR INSERTION SEQUENCE ELEMENT IS1081"/>
    <property type="match status" value="1"/>
</dbReference>
<dbReference type="Pfam" id="PF00872">
    <property type="entry name" value="Transposase_mut"/>
    <property type="match status" value="1"/>
</dbReference>
<name>A0A0F5MP35_9RICK</name>
<dbReference type="InterPro" id="IPR001207">
    <property type="entry name" value="Transposase_mutator"/>
</dbReference>
<comment type="function">
    <text evidence="1 6">Required for the transposition of the insertion element.</text>
</comment>
<evidence type="ECO:0000256" key="3">
    <source>
        <dbReference type="ARBA" id="ARBA00022578"/>
    </source>
</evidence>
<organism evidence="7 8">
    <name type="scientific">Candidatus Arcanibacter lacustris</name>
    <dbReference type="NCBI Taxonomy" id="1607817"/>
    <lineage>
        <taxon>Bacteria</taxon>
        <taxon>Pseudomonadati</taxon>
        <taxon>Pseudomonadota</taxon>
        <taxon>Alphaproteobacteria</taxon>
        <taxon>Rickettsiales</taxon>
        <taxon>Candidatus Arcanibacter</taxon>
    </lineage>
</organism>
<sequence length="153" mass="18158">MRAVLNKIRPKEKEEVASDLKDVFDNFSEDDTINKAKEKLEKFIAKWSDKYLKLSNCFNEVIVEYYFTYIKFSCNIRRMIYTTNSIENLNKKIRKATKNKQSFEKSSRLLDFLFVIIKDFELANTDEISSTCFLFLGGLRHNYRHGPLQEQQS</sequence>
<protein>
    <recommendedName>
        <fullName evidence="6">Mutator family transposase</fullName>
    </recommendedName>
</protein>
<reference evidence="7 8" key="1">
    <citation type="submission" date="2015-02" db="EMBL/GenBank/DDBJ databases">
        <title>Single cell genomics of a rare environmental alphaproteobacterium provides unique insights into Rickettsiaceae evolution.</title>
        <authorList>
            <person name="Martijn J."/>
            <person name="Schulz F."/>
            <person name="Zaremba-Niedzwiedzka K."/>
            <person name="Viklund J."/>
            <person name="Stepanauskas R."/>
            <person name="Andersson S.G.E."/>
            <person name="Horn M."/>
            <person name="Guy L."/>
            <person name="Ettema T.J.G."/>
        </authorList>
    </citation>
    <scope>NUCLEOTIDE SEQUENCE [LARGE SCALE GENOMIC DNA]</scope>
    <source>
        <strain evidence="7 8">SCGC AAA041-L04</strain>
    </source>
</reference>
<keyword evidence="4 6" id="KW-0238">DNA-binding</keyword>
<dbReference type="Proteomes" id="UP000033358">
    <property type="component" value="Unassembled WGS sequence"/>
</dbReference>
<evidence type="ECO:0000256" key="6">
    <source>
        <dbReference type="RuleBase" id="RU365089"/>
    </source>
</evidence>
<comment type="similarity">
    <text evidence="2 6">Belongs to the transposase mutator family.</text>
</comment>
<evidence type="ECO:0000256" key="4">
    <source>
        <dbReference type="ARBA" id="ARBA00023125"/>
    </source>
</evidence>
<dbReference type="AlphaFoldDB" id="A0A0F5MP35"/>
<proteinExistence type="inferred from homology"/>
<evidence type="ECO:0000313" key="8">
    <source>
        <dbReference type="Proteomes" id="UP000033358"/>
    </source>
</evidence>
<evidence type="ECO:0000313" key="7">
    <source>
        <dbReference type="EMBL" id="KKB96319.1"/>
    </source>
</evidence>
<keyword evidence="5 6" id="KW-0233">DNA recombination</keyword>
<evidence type="ECO:0000256" key="1">
    <source>
        <dbReference type="ARBA" id="ARBA00002190"/>
    </source>
</evidence>
<evidence type="ECO:0000256" key="2">
    <source>
        <dbReference type="ARBA" id="ARBA00010961"/>
    </source>
</evidence>
<accession>A0A0F5MP35</accession>
<evidence type="ECO:0000256" key="5">
    <source>
        <dbReference type="ARBA" id="ARBA00023172"/>
    </source>
</evidence>
<gene>
    <name evidence="7" type="ORF">SZ25_00585</name>
</gene>
<comment type="caution">
    <text evidence="7">The sequence shown here is derived from an EMBL/GenBank/DDBJ whole genome shotgun (WGS) entry which is preliminary data.</text>
</comment>
<keyword evidence="6" id="KW-0814">Transposable element</keyword>
<dbReference type="GO" id="GO:0003677">
    <property type="term" value="F:DNA binding"/>
    <property type="evidence" value="ECO:0007669"/>
    <property type="project" value="UniProtKB-UniRule"/>
</dbReference>
<dbReference type="PANTHER" id="PTHR33217:SF8">
    <property type="entry name" value="MUTATOR FAMILY TRANSPOSASE"/>
    <property type="match status" value="1"/>
</dbReference>
<dbReference type="EMBL" id="JYHA01000090">
    <property type="protein sequence ID" value="KKB96319.1"/>
    <property type="molecule type" value="Genomic_DNA"/>
</dbReference>
<keyword evidence="8" id="KW-1185">Reference proteome</keyword>
<keyword evidence="3 6" id="KW-0815">Transposition</keyword>